<dbReference type="OrthoDB" id="26278at2759"/>
<dbReference type="STRING" id="857566.A0A1E3PQH1"/>
<proteinExistence type="inferred from homology"/>
<dbReference type="PANTHER" id="PTHR31017:SF1">
    <property type="entry name" value="LATE SECRETORY PATHWAY PROTEIN AVL9 HOMOLOG"/>
    <property type="match status" value="1"/>
</dbReference>
<dbReference type="InterPro" id="IPR051731">
    <property type="entry name" value="DENND11/AVL9_GEFs"/>
</dbReference>
<feature type="domain" description="UDENN" evidence="2">
    <location>
        <begin position="3"/>
        <end position="464"/>
    </location>
</feature>
<evidence type="ECO:0000313" key="3">
    <source>
        <dbReference type="EMBL" id="ODQ67162.1"/>
    </source>
</evidence>
<dbReference type="GO" id="GO:0005737">
    <property type="term" value="C:cytoplasm"/>
    <property type="evidence" value="ECO:0007669"/>
    <property type="project" value="TreeGrafter"/>
</dbReference>
<dbReference type="InterPro" id="IPR037516">
    <property type="entry name" value="Tripartite_DENN"/>
</dbReference>
<sequence length="464" mass="52639">LIFGVCIVGFHHAEGPQVEYWIGPDGDKSDIWPFLPFQSLPDGSHAQEESFSYFTLLYDETQKLAPTSSVGFDPADPHSDVVTLFGMACNRQMKSSELKQRTSDVTRSTVQKSVVVISRKPIFGVIKEKLMVVTRAYFMQGDFNDRDIIKSLYENLAITLKPSTNTKIPKIENRLLSSSLNESDLYIGLSLRDLIYRFQVKALVLFKALLLEKRILFYGTNTEVLCTTQMSLISLIPNLVKNLGDCASPLLNKSESRLYRPTSVKTSDRSSLLQFMGLPLQIFSQGGIFSPYVSLQQSEDLSNSQYYVIGTTNSLFMAQKKQLSDIFVNLNTNRIEIFDSSLATALTLTTADKQWMERIKQSVVSTWNENDPTRDLVYYGSDDYIRGQFEDYLLGLLASVKYDSFLSKHGNPPPVGLTLKEINGNPIHTFGNSWVAYWKQSHNYRLFDTYTDTELFDIVEPRHV</sequence>
<dbReference type="AlphaFoldDB" id="A0A1E3PQH1"/>
<evidence type="ECO:0000313" key="4">
    <source>
        <dbReference type="Proteomes" id="UP000095009"/>
    </source>
</evidence>
<dbReference type="Pfam" id="PF09794">
    <property type="entry name" value="Avl9"/>
    <property type="match status" value="1"/>
</dbReference>
<dbReference type="Proteomes" id="UP000095009">
    <property type="component" value="Unassembled WGS sequence"/>
</dbReference>
<dbReference type="PANTHER" id="PTHR31017">
    <property type="entry name" value="LATE SECRETORY PATHWAY PROTEIN AVL9-RELATED"/>
    <property type="match status" value="1"/>
</dbReference>
<gene>
    <name evidence="3" type="ORF">NADFUDRAFT_12754</name>
</gene>
<keyword evidence="4" id="KW-1185">Reference proteome</keyword>
<dbReference type="InterPro" id="IPR043153">
    <property type="entry name" value="DENN_C"/>
</dbReference>
<accession>A0A1E3PQH1</accession>
<reference evidence="3 4" key="1">
    <citation type="journal article" date="2016" name="Proc. Natl. Acad. Sci. U.S.A.">
        <title>Comparative genomics of biotechnologically important yeasts.</title>
        <authorList>
            <person name="Riley R."/>
            <person name="Haridas S."/>
            <person name="Wolfe K.H."/>
            <person name="Lopes M.R."/>
            <person name="Hittinger C.T."/>
            <person name="Goeker M."/>
            <person name="Salamov A.A."/>
            <person name="Wisecaver J.H."/>
            <person name="Long T.M."/>
            <person name="Calvey C.H."/>
            <person name="Aerts A.L."/>
            <person name="Barry K.W."/>
            <person name="Choi C."/>
            <person name="Clum A."/>
            <person name="Coughlan A.Y."/>
            <person name="Deshpande S."/>
            <person name="Douglass A.P."/>
            <person name="Hanson S.J."/>
            <person name="Klenk H.-P."/>
            <person name="LaButti K.M."/>
            <person name="Lapidus A."/>
            <person name="Lindquist E.A."/>
            <person name="Lipzen A.M."/>
            <person name="Meier-Kolthoff J.P."/>
            <person name="Ohm R.A."/>
            <person name="Otillar R.P."/>
            <person name="Pangilinan J.L."/>
            <person name="Peng Y."/>
            <person name="Rokas A."/>
            <person name="Rosa C.A."/>
            <person name="Scheuner C."/>
            <person name="Sibirny A.A."/>
            <person name="Slot J.C."/>
            <person name="Stielow J.B."/>
            <person name="Sun H."/>
            <person name="Kurtzman C.P."/>
            <person name="Blackwell M."/>
            <person name="Grigoriev I.V."/>
            <person name="Jeffries T.W."/>
        </authorList>
    </citation>
    <scope>NUCLEOTIDE SEQUENCE [LARGE SCALE GENOMIC DNA]</scope>
    <source>
        <strain evidence="3 4">DSM 6958</strain>
    </source>
</reference>
<evidence type="ECO:0000256" key="1">
    <source>
        <dbReference type="ARBA" id="ARBA00038178"/>
    </source>
</evidence>
<name>A0A1E3PQH1_9ASCO</name>
<dbReference type="InterPro" id="IPR018307">
    <property type="entry name" value="ABL9/DENND6_dom"/>
</dbReference>
<organism evidence="3 4">
    <name type="scientific">Nadsonia fulvescens var. elongata DSM 6958</name>
    <dbReference type="NCBI Taxonomy" id="857566"/>
    <lineage>
        <taxon>Eukaryota</taxon>
        <taxon>Fungi</taxon>
        <taxon>Dikarya</taxon>
        <taxon>Ascomycota</taxon>
        <taxon>Saccharomycotina</taxon>
        <taxon>Dipodascomycetes</taxon>
        <taxon>Dipodascales</taxon>
        <taxon>Dipodascales incertae sedis</taxon>
        <taxon>Nadsonia</taxon>
    </lineage>
</organism>
<dbReference type="EMBL" id="KV454407">
    <property type="protein sequence ID" value="ODQ67162.1"/>
    <property type="molecule type" value="Genomic_DNA"/>
</dbReference>
<protein>
    <recommendedName>
        <fullName evidence="2">UDENN domain-containing protein</fullName>
    </recommendedName>
</protein>
<comment type="similarity">
    <text evidence="1">Belongs to the AVL9 family.</text>
</comment>
<feature type="non-terminal residue" evidence="3">
    <location>
        <position position="464"/>
    </location>
</feature>
<feature type="non-terminal residue" evidence="3">
    <location>
        <position position="1"/>
    </location>
</feature>
<evidence type="ECO:0000259" key="2">
    <source>
        <dbReference type="PROSITE" id="PS50211"/>
    </source>
</evidence>
<dbReference type="PROSITE" id="PS50211">
    <property type="entry name" value="DENN"/>
    <property type="match status" value="1"/>
</dbReference>
<dbReference type="Gene3D" id="3.40.50.11500">
    <property type="match status" value="1"/>
</dbReference>